<dbReference type="OrthoDB" id="25339at2759"/>
<dbReference type="RefSeq" id="XP_004259174.1">
    <property type="nucleotide sequence ID" value="XM_004259126.1"/>
</dbReference>
<dbReference type="PANTHER" id="PTHR10194:SF151">
    <property type="entry name" value="NEUROFIBROMIN-A"/>
    <property type="match status" value="1"/>
</dbReference>
<sequence length="286" mass="32236">MSKQGKDKKEVVDEGAAITYPSAQWGNIFGNYLWFVNAMSTNLEIARIFGESLPIGSQDLFSSIICEVFSEFHVIDDFIELLLKEEFQTNVLTATLFRTNSLCTKVQTAYARKECQGFMMTVFQPIIQKIINLPYALELDPLKLQSSKPGITDDQMKSEIESNLKRLEELCDEVIATLRRHLRSTPQALCTICRQIRESCFLYHTDDPDIALSLVGGFVFLRLFCPAMAAPEGMNLSGTSLVPPTARRTLILLTKILQNIANNVRETKEPWMIDSLNFVISRGPAL</sequence>
<dbReference type="EMBL" id="KB206371">
    <property type="protein sequence ID" value="ELP92403.1"/>
    <property type="molecule type" value="Genomic_DNA"/>
</dbReference>
<gene>
    <name evidence="3" type="ORF">EIN_188270</name>
</gene>
<feature type="domain" description="Ras-GAP" evidence="2">
    <location>
        <begin position="57"/>
        <end position="262"/>
    </location>
</feature>
<organism evidence="3 4">
    <name type="scientific">Entamoeba invadens IP1</name>
    <dbReference type="NCBI Taxonomy" id="370355"/>
    <lineage>
        <taxon>Eukaryota</taxon>
        <taxon>Amoebozoa</taxon>
        <taxon>Evosea</taxon>
        <taxon>Archamoebae</taxon>
        <taxon>Mastigamoebida</taxon>
        <taxon>Entamoebidae</taxon>
        <taxon>Entamoeba</taxon>
    </lineage>
</organism>
<feature type="non-terminal residue" evidence="3">
    <location>
        <position position="286"/>
    </location>
</feature>
<dbReference type="VEuPathDB" id="AmoebaDB:EIN_188270"/>
<dbReference type="GO" id="GO:0005096">
    <property type="term" value="F:GTPase activator activity"/>
    <property type="evidence" value="ECO:0007669"/>
    <property type="project" value="UniProtKB-KW"/>
</dbReference>
<reference evidence="3 4" key="1">
    <citation type="submission" date="2012-10" db="EMBL/GenBank/DDBJ databases">
        <authorList>
            <person name="Zafar N."/>
            <person name="Inman J."/>
            <person name="Hall N."/>
            <person name="Lorenzi H."/>
            <person name="Caler E."/>
        </authorList>
    </citation>
    <scope>NUCLEOTIDE SEQUENCE [LARGE SCALE GENOMIC DNA]</scope>
    <source>
        <strain evidence="3 4">IP1</strain>
    </source>
</reference>
<dbReference type="Pfam" id="PF00616">
    <property type="entry name" value="RasGAP"/>
    <property type="match status" value="1"/>
</dbReference>
<dbReference type="PANTHER" id="PTHR10194">
    <property type="entry name" value="RAS GTPASE-ACTIVATING PROTEINS"/>
    <property type="match status" value="1"/>
</dbReference>
<dbReference type="GeneID" id="14891380"/>
<accession>L7FN03</accession>
<dbReference type="InterPro" id="IPR008936">
    <property type="entry name" value="Rho_GTPase_activation_prot"/>
</dbReference>
<dbReference type="AlphaFoldDB" id="L7FN03"/>
<dbReference type="SMART" id="SM00323">
    <property type="entry name" value="RasGAP"/>
    <property type="match status" value="1"/>
</dbReference>
<protein>
    <submittedName>
        <fullName evidence="3">Ras GTPase-activating protein, putative</fullName>
    </submittedName>
</protein>
<dbReference type="InterPro" id="IPR001936">
    <property type="entry name" value="RasGAP_dom"/>
</dbReference>
<evidence type="ECO:0000313" key="4">
    <source>
        <dbReference type="Proteomes" id="UP000014680"/>
    </source>
</evidence>
<dbReference type="InterPro" id="IPR039360">
    <property type="entry name" value="Ras_GTPase"/>
</dbReference>
<evidence type="ECO:0000256" key="1">
    <source>
        <dbReference type="ARBA" id="ARBA00022468"/>
    </source>
</evidence>
<evidence type="ECO:0000259" key="2">
    <source>
        <dbReference type="PROSITE" id="PS50018"/>
    </source>
</evidence>
<dbReference type="Proteomes" id="UP000014680">
    <property type="component" value="Unassembled WGS sequence"/>
</dbReference>
<proteinExistence type="predicted"/>
<dbReference type="KEGG" id="eiv:EIN_188270"/>
<dbReference type="PROSITE" id="PS50018">
    <property type="entry name" value="RAS_GTPASE_ACTIV_2"/>
    <property type="match status" value="1"/>
</dbReference>
<name>L7FN03_ENTIV</name>
<keyword evidence="4" id="KW-1185">Reference proteome</keyword>
<evidence type="ECO:0000313" key="3">
    <source>
        <dbReference type="EMBL" id="ELP92403.1"/>
    </source>
</evidence>
<dbReference type="SUPFAM" id="SSF48350">
    <property type="entry name" value="GTPase activation domain, GAP"/>
    <property type="match status" value="1"/>
</dbReference>
<keyword evidence="1" id="KW-0343">GTPase activation</keyword>
<dbReference type="Gene3D" id="1.10.506.10">
    <property type="entry name" value="GTPase Activation - p120gap, domain 1"/>
    <property type="match status" value="1"/>
</dbReference>